<dbReference type="Proteomes" id="UP001432027">
    <property type="component" value="Unassembled WGS sequence"/>
</dbReference>
<proteinExistence type="predicted"/>
<evidence type="ECO:0000313" key="2">
    <source>
        <dbReference type="EMBL" id="GMS86814.1"/>
    </source>
</evidence>
<evidence type="ECO:0000313" key="3">
    <source>
        <dbReference type="Proteomes" id="UP001432027"/>
    </source>
</evidence>
<feature type="non-terminal residue" evidence="2">
    <location>
        <position position="1"/>
    </location>
</feature>
<gene>
    <name evidence="2" type="ORF">PENTCL1PPCAC_8989</name>
</gene>
<feature type="chain" id="PRO_5043528993" evidence="1">
    <location>
        <begin position="16"/>
        <end position="284"/>
    </location>
</feature>
<feature type="signal peptide" evidence="1">
    <location>
        <begin position="1"/>
        <end position="15"/>
    </location>
</feature>
<keyword evidence="1" id="KW-0732">Signal</keyword>
<protein>
    <submittedName>
        <fullName evidence="2">Uncharacterized protein</fullName>
    </submittedName>
</protein>
<sequence>RILLALSVFVSLANAQCTERELDRERAEDWKIHGCRSCKSMQVEFEGNCPQRGYDCDEALEMRTNVLGTDSCECSQLRCKDGNASLAIGGELFIRATCVDKEWSTLTKTVVESGICARKCDKGICRTHPDDYFNNNPIYIPFVVNPPDLEHSCPWGTCSSGAIASDSTWELTYSRGVEFSCAGDRRWQDTNGNRYDLIACMQKECEPLVFDEPATFCGDFIPAKHTCYKPQYVDGDSGVKTMTCDHSNALRYSSNDTVVALPICSHGQWTSNGDEIDDDTKGIP</sequence>
<keyword evidence="3" id="KW-1185">Reference proteome</keyword>
<feature type="non-terminal residue" evidence="2">
    <location>
        <position position="284"/>
    </location>
</feature>
<name>A0AAV5T2Q9_9BILA</name>
<comment type="caution">
    <text evidence="2">The sequence shown here is derived from an EMBL/GenBank/DDBJ whole genome shotgun (WGS) entry which is preliminary data.</text>
</comment>
<dbReference type="EMBL" id="BTSX01000002">
    <property type="protein sequence ID" value="GMS86814.1"/>
    <property type="molecule type" value="Genomic_DNA"/>
</dbReference>
<dbReference type="AlphaFoldDB" id="A0AAV5T2Q9"/>
<accession>A0AAV5T2Q9</accession>
<evidence type="ECO:0000256" key="1">
    <source>
        <dbReference type="SAM" id="SignalP"/>
    </source>
</evidence>
<organism evidence="2 3">
    <name type="scientific">Pristionchus entomophagus</name>
    <dbReference type="NCBI Taxonomy" id="358040"/>
    <lineage>
        <taxon>Eukaryota</taxon>
        <taxon>Metazoa</taxon>
        <taxon>Ecdysozoa</taxon>
        <taxon>Nematoda</taxon>
        <taxon>Chromadorea</taxon>
        <taxon>Rhabditida</taxon>
        <taxon>Rhabditina</taxon>
        <taxon>Diplogasteromorpha</taxon>
        <taxon>Diplogasteroidea</taxon>
        <taxon>Neodiplogasteridae</taxon>
        <taxon>Pristionchus</taxon>
    </lineage>
</organism>
<reference evidence="2" key="1">
    <citation type="submission" date="2023-10" db="EMBL/GenBank/DDBJ databases">
        <title>Genome assembly of Pristionchus species.</title>
        <authorList>
            <person name="Yoshida K."/>
            <person name="Sommer R.J."/>
        </authorList>
    </citation>
    <scope>NUCLEOTIDE SEQUENCE</scope>
    <source>
        <strain evidence="2">RS0144</strain>
    </source>
</reference>